<accession>A0ABQ3T5U2</accession>
<feature type="region of interest" description="Disordered" evidence="1">
    <location>
        <begin position="1"/>
        <end position="119"/>
    </location>
</feature>
<protein>
    <submittedName>
        <fullName evidence="2">Uncharacterized protein</fullName>
    </submittedName>
</protein>
<evidence type="ECO:0000313" key="2">
    <source>
        <dbReference type="EMBL" id="GHI75375.1"/>
    </source>
</evidence>
<evidence type="ECO:0000256" key="1">
    <source>
        <dbReference type="SAM" id="MobiDB-lite"/>
    </source>
</evidence>
<keyword evidence="3" id="KW-1185">Reference proteome</keyword>
<organism evidence="2 3">
    <name type="scientific">Streptomyces spororaveus</name>
    <dbReference type="NCBI Taxonomy" id="284039"/>
    <lineage>
        <taxon>Bacteria</taxon>
        <taxon>Bacillati</taxon>
        <taxon>Actinomycetota</taxon>
        <taxon>Actinomycetes</taxon>
        <taxon>Kitasatosporales</taxon>
        <taxon>Streptomycetaceae</taxon>
        <taxon>Streptomyces</taxon>
    </lineage>
</organism>
<gene>
    <name evidence="2" type="ORF">Sspor_09360</name>
</gene>
<feature type="compositionally biased region" description="Low complexity" evidence="1">
    <location>
        <begin position="38"/>
        <end position="51"/>
    </location>
</feature>
<dbReference type="InterPro" id="IPR029058">
    <property type="entry name" value="AB_hydrolase_fold"/>
</dbReference>
<dbReference type="EMBL" id="BNED01000005">
    <property type="protein sequence ID" value="GHI75375.1"/>
    <property type="molecule type" value="Genomic_DNA"/>
</dbReference>
<proteinExistence type="predicted"/>
<sequence>MNPQFGNGATPISDDFGPRREAPVILIHGHPFKRTTRAPRTAAPAASAPRAITSDLQGCRRSPVVPGKAPRADPPDGSAARTARPDVEQMIVGGVSTNGRITGGVRLRHPGPVRPPARL</sequence>
<comment type="caution">
    <text evidence="2">The sequence shown here is derived from an EMBL/GenBank/DDBJ whole genome shotgun (WGS) entry which is preliminary data.</text>
</comment>
<reference evidence="3" key="1">
    <citation type="submission" date="2023-07" db="EMBL/GenBank/DDBJ databases">
        <title>Whole genome shotgun sequence of Streptomyces spororaveus NBRC 15456.</title>
        <authorList>
            <person name="Komaki H."/>
            <person name="Tamura T."/>
        </authorList>
    </citation>
    <scope>NUCLEOTIDE SEQUENCE [LARGE SCALE GENOMIC DNA]</scope>
    <source>
        <strain evidence="3">NBRC 15456</strain>
    </source>
</reference>
<dbReference type="SUPFAM" id="SSF53474">
    <property type="entry name" value="alpha/beta-Hydrolases"/>
    <property type="match status" value="1"/>
</dbReference>
<name>A0ABQ3T5U2_9ACTN</name>
<dbReference type="Proteomes" id="UP000608522">
    <property type="component" value="Unassembled WGS sequence"/>
</dbReference>
<evidence type="ECO:0000313" key="3">
    <source>
        <dbReference type="Proteomes" id="UP000608522"/>
    </source>
</evidence>